<dbReference type="Proteomes" id="UP000064967">
    <property type="component" value="Chromosome"/>
</dbReference>
<evidence type="ECO:0000256" key="5">
    <source>
        <dbReference type="SAM" id="MobiDB-lite"/>
    </source>
</evidence>
<dbReference type="Pfam" id="PF08281">
    <property type="entry name" value="Sigma70_r4_2"/>
    <property type="match status" value="1"/>
</dbReference>
<keyword evidence="9" id="KW-1185">Reference proteome</keyword>
<evidence type="ECO:0000313" key="8">
    <source>
        <dbReference type="EMBL" id="AKU93662.1"/>
    </source>
</evidence>
<evidence type="ECO:0000256" key="3">
    <source>
        <dbReference type="ARBA" id="ARBA00023082"/>
    </source>
</evidence>
<comment type="similarity">
    <text evidence="1">Belongs to the sigma-70 factor family. ECF subfamily.</text>
</comment>
<evidence type="ECO:0000259" key="7">
    <source>
        <dbReference type="Pfam" id="PF08281"/>
    </source>
</evidence>
<keyword evidence="2" id="KW-0805">Transcription regulation</keyword>
<gene>
    <name evidence="8" type="ORF">AKJ09_00326</name>
</gene>
<dbReference type="GO" id="GO:0003677">
    <property type="term" value="F:DNA binding"/>
    <property type="evidence" value="ECO:0007669"/>
    <property type="project" value="InterPro"/>
</dbReference>
<dbReference type="InterPro" id="IPR014284">
    <property type="entry name" value="RNA_pol_sigma-70_dom"/>
</dbReference>
<proteinExistence type="inferred from homology"/>
<dbReference type="InterPro" id="IPR036388">
    <property type="entry name" value="WH-like_DNA-bd_sf"/>
</dbReference>
<dbReference type="NCBIfam" id="TIGR02937">
    <property type="entry name" value="sigma70-ECF"/>
    <property type="match status" value="1"/>
</dbReference>
<evidence type="ECO:0000256" key="2">
    <source>
        <dbReference type="ARBA" id="ARBA00023015"/>
    </source>
</evidence>
<dbReference type="GO" id="GO:0006352">
    <property type="term" value="P:DNA-templated transcription initiation"/>
    <property type="evidence" value="ECO:0007669"/>
    <property type="project" value="InterPro"/>
</dbReference>
<dbReference type="PANTHER" id="PTHR43133:SF46">
    <property type="entry name" value="RNA POLYMERASE SIGMA-70 FACTOR ECF SUBFAMILY"/>
    <property type="match status" value="1"/>
</dbReference>
<dbReference type="EMBL" id="CP012333">
    <property type="protein sequence ID" value="AKU93662.1"/>
    <property type="molecule type" value="Genomic_DNA"/>
</dbReference>
<dbReference type="InterPro" id="IPR007627">
    <property type="entry name" value="RNA_pol_sigma70_r2"/>
</dbReference>
<evidence type="ECO:0000256" key="1">
    <source>
        <dbReference type="ARBA" id="ARBA00010641"/>
    </source>
</evidence>
<dbReference type="AlphaFoldDB" id="A0A0K1PJG2"/>
<protein>
    <submittedName>
        <fullName evidence="8">RNA polymerase sigma factor RpoE</fullName>
    </submittedName>
</protein>
<dbReference type="Gene3D" id="1.10.10.10">
    <property type="entry name" value="Winged helix-like DNA-binding domain superfamily/Winged helix DNA-binding domain"/>
    <property type="match status" value="1"/>
</dbReference>
<dbReference type="InterPro" id="IPR039425">
    <property type="entry name" value="RNA_pol_sigma-70-like"/>
</dbReference>
<accession>A0A0K1PJG2</accession>
<dbReference type="GO" id="GO:0016987">
    <property type="term" value="F:sigma factor activity"/>
    <property type="evidence" value="ECO:0007669"/>
    <property type="project" value="UniProtKB-KW"/>
</dbReference>
<dbReference type="Gene3D" id="1.10.1740.10">
    <property type="match status" value="1"/>
</dbReference>
<feature type="compositionally biased region" description="Polar residues" evidence="5">
    <location>
        <begin position="20"/>
        <end position="30"/>
    </location>
</feature>
<dbReference type="KEGG" id="llu:AKJ09_00326"/>
<keyword evidence="4" id="KW-0804">Transcription</keyword>
<evidence type="ECO:0000313" key="9">
    <source>
        <dbReference type="Proteomes" id="UP000064967"/>
    </source>
</evidence>
<dbReference type="SUPFAM" id="SSF88659">
    <property type="entry name" value="Sigma3 and sigma4 domains of RNA polymerase sigma factors"/>
    <property type="match status" value="1"/>
</dbReference>
<dbReference type="InterPro" id="IPR013325">
    <property type="entry name" value="RNA_pol_sigma_r2"/>
</dbReference>
<dbReference type="PANTHER" id="PTHR43133">
    <property type="entry name" value="RNA POLYMERASE ECF-TYPE SIGMA FACTO"/>
    <property type="match status" value="1"/>
</dbReference>
<dbReference type="SUPFAM" id="SSF88946">
    <property type="entry name" value="Sigma2 domain of RNA polymerase sigma factors"/>
    <property type="match status" value="1"/>
</dbReference>
<name>A0A0K1PJG2_9BACT</name>
<evidence type="ECO:0000259" key="6">
    <source>
        <dbReference type="Pfam" id="PF04542"/>
    </source>
</evidence>
<dbReference type="Pfam" id="PF04542">
    <property type="entry name" value="Sigma70_r2"/>
    <property type="match status" value="1"/>
</dbReference>
<evidence type="ECO:0000256" key="4">
    <source>
        <dbReference type="ARBA" id="ARBA00023163"/>
    </source>
</evidence>
<feature type="region of interest" description="Disordered" evidence="5">
    <location>
        <begin position="1"/>
        <end position="30"/>
    </location>
</feature>
<feature type="domain" description="RNA polymerase sigma-70 region 2" evidence="6">
    <location>
        <begin position="43"/>
        <end position="108"/>
    </location>
</feature>
<dbReference type="STRING" id="1391654.AKJ09_00326"/>
<dbReference type="InterPro" id="IPR013324">
    <property type="entry name" value="RNA_pol_sigma_r3/r4-like"/>
</dbReference>
<sequence>MHAPHFAHGSAELARPGDLTGQTSNDAASLSGTRSTITFSEVYTQYYRFVWRVLRAFGVPPTIVEDVAQDVFVVVHRRLPEFEGRSDVRTWLFRIAKWVVTDERRRRRAKPAHEPLDDAAVADARPGPFEMAARSEAVRTLERILGRMDEEKRIVFVLMDLEEMKALEVADLLATNVNTVYSRLRLAREQFRRLYDASLDSQERKEP</sequence>
<organism evidence="8 9">
    <name type="scientific">Labilithrix luteola</name>
    <dbReference type="NCBI Taxonomy" id="1391654"/>
    <lineage>
        <taxon>Bacteria</taxon>
        <taxon>Pseudomonadati</taxon>
        <taxon>Myxococcota</taxon>
        <taxon>Polyangia</taxon>
        <taxon>Polyangiales</taxon>
        <taxon>Labilitrichaceae</taxon>
        <taxon>Labilithrix</taxon>
    </lineage>
</organism>
<dbReference type="InterPro" id="IPR013249">
    <property type="entry name" value="RNA_pol_sigma70_r4_t2"/>
</dbReference>
<feature type="domain" description="RNA polymerase sigma factor 70 region 4 type 2" evidence="7">
    <location>
        <begin position="141"/>
        <end position="190"/>
    </location>
</feature>
<keyword evidence="3" id="KW-0731">Sigma factor</keyword>
<reference evidence="8 9" key="1">
    <citation type="submission" date="2015-08" db="EMBL/GenBank/DDBJ databases">
        <authorList>
            <person name="Babu N.S."/>
            <person name="Beckwith C.J."/>
            <person name="Beseler K.G."/>
            <person name="Brison A."/>
            <person name="Carone J.V."/>
            <person name="Caskin T.P."/>
            <person name="Diamond M."/>
            <person name="Durham M.E."/>
            <person name="Foxe J.M."/>
            <person name="Go M."/>
            <person name="Henderson B.A."/>
            <person name="Jones I.B."/>
            <person name="McGettigan J.A."/>
            <person name="Micheletti S.J."/>
            <person name="Nasrallah M.E."/>
            <person name="Ortiz D."/>
            <person name="Piller C.R."/>
            <person name="Privatt S.R."/>
            <person name="Schneider S.L."/>
            <person name="Sharp S."/>
            <person name="Smith T.C."/>
            <person name="Stanton J.D."/>
            <person name="Ullery H.E."/>
            <person name="Wilson R.J."/>
            <person name="Serrano M.G."/>
            <person name="Buck G."/>
            <person name="Lee V."/>
            <person name="Wang Y."/>
            <person name="Carvalho R."/>
            <person name="Voegtly L."/>
            <person name="Shi R."/>
            <person name="Duckworth R."/>
            <person name="Johnson A."/>
            <person name="Loviza R."/>
            <person name="Walstead R."/>
            <person name="Shah Z."/>
            <person name="Kiflezghi M."/>
            <person name="Wade K."/>
            <person name="Ball S.L."/>
            <person name="Bradley K.W."/>
            <person name="Asai D.J."/>
            <person name="Bowman C.A."/>
            <person name="Russell D.A."/>
            <person name="Pope W.H."/>
            <person name="Jacobs-Sera D."/>
            <person name="Hendrix R.W."/>
            <person name="Hatfull G.F."/>
        </authorList>
    </citation>
    <scope>NUCLEOTIDE SEQUENCE [LARGE SCALE GENOMIC DNA]</scope>
    <source>
        <strain evidence="8 9">DSM 27648</strain>
    </source>
</reference>